<gene>
    <name evidence="1" type="ORF">L917_07457</name>
</gene>
<accession>W2LD38</accession>
<reference evidence="1" key="1">
    <citation type="submission" date="2013-11" db="EMBL/GenBank/DDBJ databases">
        <title>The Genome Sequence of Phytophthora parasitica CHvinca01.</title>
        <authorList>
            <consortium name="The Broad Institute Genomics Platform"/>
            <person name="Russ C."/>
            <person name="Tyler B."/>
            <person name="Panabieres F."/>
            <person name="Shan W."/>
            <person name="Tripathy S."/>
            <person name="Grunwald N."/>
            <person name="Machado M."/>
            <person name="Johnson C.S."/>
            <person name="Arredondo F."/>
            <person name="Hong C."/>
            <person name="Coffey M."/>
            <person name="Young S.K."/>
            <person name="Zeng Q."/>
            <person name="Gargeya S."/>
            <person name="Fitzgerald M."/>
            <person name="Abouelleil A."/>
            <person name="Alvarado L."/>
            <person name="Chapman S.B."/>
            <person name="Gainer-Dewar J."/>
            <person name="Goldberg J."/>
            <person name="Griggs A."/>
            <person name="Gujja S."/>
            <person name="Hansen M."/>
            <person name="Howarth C."/>
            <person name="Imamovic A."/>
            <person name="Ireland A."/>
            <person name="Larimer J."/>
            <person name="McCowan C."/>
            <person name="Murphy C."/>
            <person name="Pearson M."/>
            <person name="Poon T.W."/>
            <person name="Priest M."/>
            <person name="Roberts A."/>
            <person name="Saif S."/>
            <person name="Shea T."/>
            <person name="Sykes S."/>
            <person name="Wortman J."/>
            <person name="Nusbaum C."/>
            <person name="Birren B."/>
        </authorList>
    </citation>
    <scope>NUCLEOTIDE SEQUENCE [LARGE SCALE GENOMIC DNA]</scope>
    <source>
        <strain evidence="1">CHvinca01</strain>
    </source>
</reference>
<name>W2LD38_PHYNI</name>
<dbReference type="AlphaFoldDB" id="W2LD38"/>
<dbReference type="Gene3D" id="3.30.70.270">
    <property type="match status" value="1"/>
</dbReference>
<feature type="non-terminal residue" evidence="1">
    <location>
        <position position="95"/>
    </location>
</feature>
<dbReference type="OrthoDB" id="111480at2759"/>
<evidence type="ECO:0008006" key="2">
    <source>
        <dbReference type="Google" id="ProtNLM"/>
    </source>
</evidence>
<organism evidence="1">
    <name type="scientific">Phytophthora nicotianae</name>
    <name type="common">Potato buckeye rot agent</name>
    <name type="synonym">Phytophthora parasitica</name>
    <dbReference type="NCBI Taxonomy" id="4792"/>
    <lineage>
        <taxon>Eukaryota</taxon>
        <taxon>Sar</taxon>
        <taxon>Stramenopiles</taxon>
        <taxon>Oomycota</taxon>
        <taxon>Peronosporomycetes</taxon>
        <taxon>Peronosporales</taxon>
        <taxon>Peronosporaceae</taxon>
        <taxon>Phytophthora</taxon>
    </lineage>
</organism>
<dbReference type="InterPro" id="IPR043128">
    <property type="entry name" value="Rev_trsase/Diguanyl_cyclase"/>
</dbReference>
<proteinExistence type="predicted"/>
<sequence length="95" mass="10686">DVSITTHQGAITHTRVVMSGTDAVAYCQNVVKEGFRPMLYHVVLTWLDDILGYAAGRMNLLEVLKRTLVACWSFRLKLYPGNNHFFCVRLSGAVK</sequence>
<protein>
    <recommendedName>
        <fullName evidence="2">Reverse transcriptase domain-containing protein</fullName>
    </recommendedName>
</protein>
<dbReference type="Gene3D" id="3.10.10.10">
    <property type="entry name" value="HIV Type 1 Reverse Transcriptase, subunit A, domain 1"/>
    <property type="match status" value="1"/>
</dbReference>
<dbReference type="Proteomes" id="UP000054423">
    <property type="component" value="Unassembled WGS sequence"/>
</dbReference>
<feature type="non-terminal residue" evidence="1">
    <location>
        <position position="1"/>
    </location>
</feature>
<dbReference type="EMBL" id="KI679362">
    <property type="protein sequence ID" value="ETL94619.1"/>
    <property type="molecule type" value="Genomic_DNA"/>
</dbReference>
<evidence type="ECO:0000313" key="1">
    <source>
        <dbReference type="EMBL" id="ETL94619.1"/>
    </source>
</evidence>